<dbReference type="AlphaFoldDB" id="A0A9P8PS91"/>
<name>A0A9P8PS91_9ASCO</name>
<dbReference type="OrthoDB" id="10493263at2759"/>
<proteinExistence type="predicted"/>
<keyword evidence="2" id="KW-1185">Reference proteome</keyword>
<organism evidence="1 2">
    <name type="scientific">Wickerhamomyces mucosus</name>
    <dbReference type="NCBI Taxonomy" id="1378264"/>
    <lineage>
        <taxon>Eukaryota</taxon>
        <taxon>Fungi</taxon>
        <taxon>Dikarya</taxon>
        <taxon>Ascomycota</taxon>
        <taxon>Saccharomycotina</taxon>
        <taxon>Saccharomycetes</taxon>
        <taxon>Phaffomycetales</taxon>
        <taxon>Wickerhamomycetaceae</taxon>
        <taxon>Wickerhamomyces</taxon>
    </lineage>
</organism>
<protein>
    <submittedName>
        <fullName evidence="1">Uncharacterized protein</fullName>
    </submittedName>
</protein>
<accession>A0A9P8PS91</accession>
<comment type="caution">
    <text evidence="1">The sequence shown here is derived from an EMBL/GenBank/DDBJ whole genome shotgun (WGS) entry which is preliminary data.</text>
</comment>
<evidence type="ECO:0000313" key="1">
    <source>
        <dbReference type="EMBL" id="KAH3676364.1"/>
    </source>
</evidence>
<evidence type="ECO:0000313" key="2">
    <source>
        <dbReference type="Proteomes" id="UP000769528"/>
    </source>
</evidence>
<reference evidence="1" key="2">
    <citation type="submission" date="2021-01" db="EMBL/GenBank/DDBJ databases">
        <authorList>
            <person name="Schikora-Tamarit M.A."/>
        </authorList>
    </citation>
    <scope>NUCLEOTIDE SEQUENCE</scope>
    <source>
        <strain evidence="1">CBS6341</strain>
    </source>
</reference>
<dbReference type="EMBL" id="JAEUBF010000637">
    <property type="protein sequence ID" value="KAH3676364.1"/>
    <property type="molecule type" value="Genomic_DNA"/>
</dbReference>
<dbReference type="Proteomes" id="UP000769528">
    <property type="component" value="Unassembled WGS sequence"/>
</dbReference>
<sequence>MIDSTGPPLFIANTGVPTFIASNGTIPKCSNEGVYNNNFDLDINNSFKFEVTEGKNKTSKLAGVVFDSRL</sequence>
<reference evidence="1" key="1">
    <citation type="journal article" date="2021" name="Open Biol.">
        <title>Shared evolutionary footprints suggest mitochondrial oxidative damage underlies multiple complex I losses in fungi.</title>
        <authorList>
            <person name="Schikora-Tamarit M.A."/>
            <person name="Marcet-Houben M."/>
            <person name="Nosek J."/>
            <person name="Gabaldon T."/>
        </authorList>
    </citation>
    <scope>NUCLEOTIDE SEQUENCE</scope>
    <source>
        <strain evidence="1">CBS6341</strain>
    </source>
</reference>
<gene>
    <name evidence="1" type="ORF">WICMUC_001995</name>
</gene>